<keyword evidence="1" id="KW-0812">Transmembrane</keyword>
<dbReference type="EMBL" id="ATDT01000009">
    <property type="protein sequence ID" value="EPF18102.1"/>
    <property type="molecule type" value="Genomic_DNA"/>
</dbReference>
<name>S3JD59_9ENTR</name>
<sequence length="39" mass="4602">MLVLFCRVSPSGFFISTLYFAHFLNYPLINFHFISDKSE</sequence>
<accession>S3JD59</accession>
<dbReference type="PATRIC" id="fig|566551.4.peg.1393"/>
<proteinExistence type="predicted"/>
<organism evidence="2 3">
    <name type="scientific">Cedecea davisae DSM 4568</name>
    <dbReference type="NCBI Taxonomy" id="566551"/>
    <lineage>
        <taxon>Bacteria</taxon>
        <taxon>Pseudomonadati</taxon>
        <taxon>Pseudomonadota</taxon>
        <taxon>Gammaproteobacteria</taxon>
        <taxon>Enterobacterales</taxon>
        <taxon>Enterobacteriaceae</taxon>
        <taxon>Cedecea</taxon>
    </lineage>
</organism>
<keyword evidence="1" id="KW-1133">Transmembrane helix</keyword>
<dbReference type="STRING" id="566551.HMPREF0201_01513"/>
<feature type="transmembrane region" description="Helical" evidence="1">
    <location>
        <begin position="12"/>
        <end position="34"/>
    </location>
</feature>
<comment type="caution">
    <text evidence="2">The sequence shown here is derived from an EMBL/GenBank/DDBJ whole genome shotgun (WGS) entry which is preliminary data.</text>
</comment>
<evidence type="ECO:0000256" key="1">
    <source>
        <dbReference type="SAM" id="Phobius"/>
    </source>
</evidence>
<dbReference type="Proteomes" id="UP000014585">
    <property type="component" value="Unassembled WGS sequence"/>
</dbReference>
<keyword evidence="1" id="KW-0472">Membrane</keyword>
<dbReference type="HOGENOM" id="CLU_3306744_0_0_6"/>
<gene>
    <name evidence="2" type="ORF">HMPREF0201_01513</name>
</gene>
<evidence type="ECO:0000313" key="3">
    <source>
        <dbReference type="Proteomes" id="UP000014585"/>
    </source>
</evidence>
<reference evidence="2 3" key="1">
    <citation type="submission" date="2013-04" db="EMBL/GenBank/DDBJ databases">
        <authorList>
            <person name="Weinstock G."/>
            <person name="Sodergren E."/>
            <person name="Lobos E.A."/>
            <person name="Fulton L."/>
            <person name="Fulton R."/>
            <person name="Courtney L."/>
            <person name="Fronick C."/>
            <person name="O'Laughlin M."/>
            <person name="Godfrey J."/>
            <person name="Wilson R.M."/>
            <person name="Miner T."/>
            <person name="Farmer C."/>
            <person name="Delehaunty K."/>
            <person name="Cordes M."/>
            <person name="Minx P."/>
            <person name="Tomlinson C."/>
            <person name="Chen J."/>
            <person name="Wollam A."/>
            <person name="Pepin K.H."/>
            <person name="Palsikar V.B."/>
            <person name="Zhang X."/>
            <person name="Suruliraj S."/>
            <person name="Perna N.T."/>
            <person name="Plunkett G."/>
            <person name="Warren W."/>
            <person name="Mitreva M."/>
            <person name="Mardis E.R."/>
            <person name="Wilson R.K."/>
        </authorList>
    </citation>
    <scope>NUCLEOTIDE SEQUENCE [LARGE SCALE GENOMIC DNA]</scope>
    <source>
        <strain evidence="2 3">DSM 4568</strain>
    </source>
</reference>
<protein>
    <submittedName>
        <fullName evidence="2">Uncharacterized protein</fullName>
    </submittedName>
</protein>
<dbReference type="AlphaFoldDB" id="S3JD59"/>
<evidence type="ECO:0000313" key="2">
    <source>
        <dbReference type="EMBL" id="EPF18102.1"/>
    </source>
</evidence>